<accession>K2FFL0</accession>
<sequence>MLEIKNLKVDINNKDIINGISLSFSKWKTYFLLGKNGSWKSSLAFTIAWHPKYRVSSWDIVLSWRVITNAKPEERSKMWIFLSFQSVPEIRWIKLGEYLRTIYNSALTSKNHEAKWLSSFLFKRFITKYLNELSISEAFLERDLNVGFSWWEKRKIELLQIKLLNPEFIILDEIDSGLDIDAFKIVAKNLSEMKTPENTLIFITHNFNLLDYTAVDEVFVMDKGALIDSWKIELIENIKKNWYCGYCHDQTENCDTETKCA</sequence>
<dbReference type="PROSITE" id="PS50893">
    <property type="entry name" value="ABC_TRANSPORTER_2"/>
    <property type="match status" value="1"/>
</dbReference>
<dbReference type="AlphaFoldDB" id="K2FFL0"/>
<reference evidence="5" key="1">
    <citation type="journal article" date="2012" name="Science">
        <title>Fermentation, hydrogen, and sulfur metabolism in multiple uncultivated bacterial phyla.</title>
        <authorList>
            <person name="Wrighton K.C."/>
            <person name="Thomas B.C."/>
            <person name="Sharon I."/>
            <person name="Miller C.S."/>
            <person name="Castelle C.J."/>
            <person name="VerBerkmoes N.C."/>
            <person name="Wilkins M.J."/>
            <person name="Hettich R.L."/>
            <person name="Lipton M.S."/>
            <person name="Williams K.H."/>
            <person name="Long P.E."/>
            <person name="Banfield J.F."/>
        </authorList>
    </citation>
    <scope>NUCLEOTIDE SEQUENCE [LARGE SCALE GENOMIC DNA]</scope>
</reference>
<dbReference type="InterPro" id="IPR027417">
    <property type="entry name" value="P-loop_NTPase"/>
</dbReference>
<comment type="caution">
    <text evidence="5">The sequence shown here is derived from an EMBL/GenBank/DDBJ whole genome shotgun (WGS) entry which is preliminary data.</text>
</comment>
<keyword evidence="3" id="KW-0067">ATP-binding</keyword>
<dbReference type="Pfam" id="PF00005">
    <property type="entry name" value="ABC_tran"/>
    <property type="match status" value="1"/>
</dbReference>
<evidence type="ECO:0000313" key="5">
    <source>
        <dbReference type="EMBL" id="EKE29971.1"/>
    </source>
</evidence>
<dbReference type="InterPro" id="IPR003439">
    <property type="entry name" value="ABC_transporter-like_ATP-bd"/>
</dbReference>
<evidence type="ECO:0000256" key="1">
    <source>
        <dbReference type="ARBA" id="ARBA00006216"/>
    </source>
</evidence>
<organism evidence="5">
    <name type="scientific">uncultured bacterium</name>
    <name type="common">gcode 4</name>
    <dbReference type="NCBI Taxonomy" id="1234023"/>
    <lineage>
        <taxon>Bacteria</taxon>
        <taxon>environmental samples</taxon>
    </lineage>
</organism>
<dbReference type="InterPro" id="IPR010230">
    <property type="entry name" value="FeS-cluster_ATPase_SufC"/>
</dbReference>
<dbReference type="EMBL" id="AMFJ01000069">
    <property type="protein sequence ID" value="EKE29971.1"/>
    <property type="molecule type" value="Genomic_DNA"/>
</dbReference>
<feature type="domain" description="ABC transporter" evidence="4">
    <location>
        <begin position="2"/>
        <end position="248"/>
    </location>
</feature>
<dbReference type="Gene3D" id="3.40.50.300">
    <property type="entry name" value="P-loop containing nucleotide triphosphate hydrolases"/>
    <property type="match status" value="1"/>
</dbReference>
<protein>
    <submittedName>
        <fullName evidence="5">FeS assembly ATPase SufC</fullName>
    </submittedName>
</protein>
<name>K2FFL0_9BACT</name>
<dbReference type="PANTHER" id="PTHR43204">
    <property type="entry name" value="ABC TRANSPORTER I FAMILY MEMBER 6, CHLOROPLASTIC"/>
    <property type="match status" value="1"/>
</dbReference>
<dbReference type="GO" id="GO:0016887">
    <property type="term" value="F:ATP hydrolysis activity"/>
    <property type="evidence" value="ECO:0007669"/>
    <property type="project" value="InterPro"/>
</dbReference>
<evidence type="ECO:0000256" key="2">
    <source>
        <dbReference type="ARBA" id="ARBA00022741"/>
    </source>
</evidence>
<gene>
    <name evidence="5" type="ORF">ACD_2C00069G0005</name>
</gene>
<keyword evidence="2" id="KW-0547">Nucleotide-binding</keyword>
<evidence type="ECO:0000256" key="3">
    <source>
        <dbReference type="ARBA" id="ARBA00022840"/>
    </source>
</evidence>
<dbReference type="GO" id="GO:0005524">
    <property type="term" value="F:ATP binding"/>
    <property type="evidence" value="ECO:0007669"/>
    <property type="project" value="UniProtKB-KW"/>
</dbReference>
<comment type="similarity">
    <text evidence="1">Belongs to the ABC transporter superfamily. Ycf16 family.</text>
</comment>
<dbReference type="SUPFAM" id="SSF52540">
    <property type="entry name" value="P-loop containing nucleoside triphosphate hydrolases"/>
    <property type="match status" value="1"/>
</dbReference>
<proteinExistence type="inferred from homology"/>
<dbReference type="PANTHER" id="PTHR43204:SF1">
    <property type="entry name" value="ABC TRANSPORTER I FAMILY MEMBER 6, CHLOROPLASTIC"/>
    <property type="match status" value="1"/>
</dbReference>
<evidence type="ECO:0000259" key="4">
    <source>
        <dbReference type="PROSITE" id="PS50893"/>
    </source>
</evidence>